<dbReference type="AlphaFoldDB" id="A0A1H4CAY8"/>
<evidence type="ECO:0000313" key="2">
    <source>
        <dbReference type="Proteomes" id="UP000198820"/>
    </source>
</evidence>
<sequence length="109" mass="12449">MKIVVRTGETSFFNLSVAKYVYVVKNGDKYEISISVIQGLENDTEALQPFVDLRTDMDNYFPNNKIEFKLVVDNLENVVKPCIINGWFSPTYENPRGFSICDLFAKLVA</sequence>
<accession>A0A1H4CAY8</accession>
<name>A0A1H4CAY8_9FLAO</name>
<dbReference type="EMBL" id="FNQF01000007">
    <property type="protein sequence ID" value="SEA57534.1"/>
    <property type="molecule type" value="Genomic_DNA"/>
</dbReference>
<protein>
    <submittedName>
        <fullName evidence="1">Uncharacterized protein</fullName>
    </submittedName>
</protein>
<dbReference type="RefSeq" id="WP_093244485.1">
    <property type="nucleotide sequence ID" value="NZ_FNQF01000007.1"/>
</dbReference>
<organism evidence="1 2">
    <name type="scientific">Psychroflexus halocasei</name>
    <dbReference type="NCBI Taxonomy" id="908615"/>
    <lineage>
        <taxon>Bacteria</taxon>
        <taxon>Pseudomonadati</taxon>
        <taxon>Bacteroidota</taxon>
        <taxon>Flavobacteriia</taxon>
        <taxon>Flavobacteriales</taxon>
        <taxon>Flavobacteriaceae</taxon>
        <taxon>Psychroflexus</taxon>
    </lineage>
</organism>
<reference evidence="1 2" key="1">
    <citation type="submission" date="2016-10" db="EMBL/GenBank/DDBJ databases">
        <authorList>
            <person name="de Groot N.N."/>
        </authorList>
    </citation>
    <scope>NUCLEOTIDE SEQUENCE [LARGE SCALE GENOMIC DNA]</scope>
    <source>
        <strain evidence="1 2">DSM 23581</strain>
    </source>
</reference>
<dbReference type="Proteomes" id="UP000198820">
    <property type="component" value="Unassembled WGS sequence"/>
</dbReference>
<keyword evidence="2" id="KW-1185">Reference proteome</keyword>
<dbReference type="STRING" id="908615.SAMN05421540_107125"/>
<proteinExistence type="predicted"/>
<gene>
    <name evidence="1" type="ORF">SAMN05421540_107125</name>
</gene>
<evidence type="ECO:0000313" key="1">
    <source>
        <dbReference type="EMBL" id="SEA57534.1"/>
    </source>
</evidence>